<gene>
    <name evidence="1" type="ORF">RIF29_20664</name>
</gene>
<dbReference type="AlphaFoldDB" id="A0AAN9I6J3"/>
<dbReference type="SUPFAM" id="SSF53756">
    <property type="entry name" value="UDP-Glycosyltransferase/glycogen phosphorylase"/>
    <property type="match status" value="1"/>
</dbReference>
<dbReference type="Gene3D" id="3.40.50.2000">
    <property type="entry name" value="Glycogen Phosphorylase B"/>
    <property type="match status" value="2"/>
</dbReference>
<evidence type="ECO:0000313" key="2">
    <source>
        <dbReference type="Proteomes" id="UP001372338"/>
    </source>
</evidence>
<protein>
    <submittedName>
        <fullName evidence="1">Uncharacterized protein</fullName>
    </submittedName>
</protein>
<sequence length="296" mass="33496">MTNEKLHMVMFPFFAYGHISPFVQLSNKLYTQGIQITFLSAASNIPRIKSTLNLNPAIEIIPLQFPNGITSTAELPPHLAGNLIHALDLTQPKVKSILLELKPQFVFFDFAQNWLPKLASELGIKSVHLSIYSAITSYLVVPSRYDGIEETSITFEYLKKPPLGYPKKISNVFLNTFEAMDLMYLFTRLGDNNLTIYERVLQSINECSFILYKTCKELEGPYIDYVENQYGKQVLLAGPLVPEPSIDVLEEKWTKWLDNFQAKSVILCSFGSETFLNDDQIKELASGLELTNLPLG</sequence>
<dbReference type="EMBL" id="JAYWIO010000004">
    <property type="protein sequence ID" value="KAK7267982.1"/>
    <property type="molecule type" value="Genomic_DNA"/>
</dbReference>
<dbReference type="PANTHER" id="PTHR48049:SF84">
    <property type="entry name" value="UDP-GLYCOSYLTRANSFERASE 79A6"/>
    <property type="match status" value="1"/>
</dbReference>
<proteinExistence type="predicted"/>
<keyword evidence="2" id="KW-1185">Reference proteome</keyword>
<comment type="caution">
    <text evidence="1">The sequence shown here is derived from an EMBL/GenBank/DDBJ whole genome shotgun (WGS) entry which is preliminary data.</text>
</comment>
<dbReference type="Proteomes" id="UP001372338">
    <property type="component" value="Unassembled WGS sequence"/>
</dbReference>
<dbReference type="InterPro" id="IPR050481">
    <property type="entry name" value="UDP-glycosyltransf_plant"/>
</dbReference>
<dbReference type="GO" id="GO:0035251">
    <property type="term" value="F:UDP-glucosyltransferase activity"/>
    <property type="evidence" value="ECO:0007669"/>
    <property type="project" value="InterPro"/>
</dbReference>
<accession>A0AAN9I6J3</accession>
<reference evidence="1 2" key="1">
    <citation type="submission" date="2024-01" db="EMBL/GenBank/DDBJ databases">
        <title>The genomes of 5 underutilized Papilionoideae crops provide insights into root nodulation and disease resistanc.</title>
        <authorList>
            <person name="Yuan L."/>
        </authorList>
    </citation>
    <scope>NUCLEOTIDE SEQUENCE [LARGE SCALE GENOMIC DNA]</scope>
    <source>
        <strain evidence="1">ZHUSHIDOU_FW_LH</strain>
        <tissue evidence="1">Leaf</tissue>
    </source>
</reference>
<evidence type="ECO:0000313" key="1">
    <source>
        <dbReference type="EMBL" id="KAK7267982.1"/>
    </source>
</evidence>
<name>A0AAN9I6J3_CROPI</name>
<organism evidence="1 2">
    <name type="scientific">Crotalaria pallida</name>
    <name type="common">Smooth rattlebox</name>
    <name type="synonym">Crotalaria striata</name>
    <dbReference type="NCBI Taxonomy" id="3830"/>
    <lineage>
        <taxon>Eukaryota</taxon>
        <taxon>Viridiplantae</taxon>
        <taxon>Streptophyta</taxon>
        <taxon>Embryophyta</taxon>
        <taxon>Tracheophyta</taxon>
        <taxon>Spermatophyta</taxon>
        <taxon>Magnoliopsida</taxon>
        <taxon>eudicotyledons</taxon>
        <taxon>Gunneridae</taxon>
        <taxon>Pentapetalae</taxon>
        <taxon>rosids</taxon>
        <taxon>fabids</taxon>
        <taxon>Fabales</taxon>
        <taxon>Fabaceae</taxon>
        <taxon>Papilionoideae</taxon>
        <taxon>50 kb inversion clade</taxon>
        <taxon>genistoids sensu lato</taxon>
        <taxon>core genistoids</taxon>
        <taxon>Crotalarieae</taxon>
        <taxon>Crotalaria</taxon>
    </lineage>
</organism>
<dbReference type="PANTHER" id="PTHR48049">
    <property type="entry name" value="GLYCOSYLTRANSFERASE"/>
    <property type="match status" value="1"/>
</dbReference>